<dbReference type="InterPro" id="IPR012944">
    <property type="entry name" value="SusD_RagB_dom"/>
</dbReference>
<dbReference type="Pfam" id="PF07980">
    <property type="entry name" value="SusD_RagB"/>
    <property type="match status" value="1"/>
</dbReference>
<name>A0A7H9DXU5_9FLAO</name>
<dbReference type="RefSeq" id="WP_152606136.1">
    <property type="nucleotide sequence ID" value="NZ_JSYQ01000014.1"/>
</dbReference>
<accession>A0A7H9DXU5</accession>
<evidence type="ECO:0000256" key="1">
    <source>
        <dbReference type="ARBA" id="ARBA00004442"/>
    </source>
</evidence>
<evidence type="ECO:0000256" key="5">
    <source>
        <dbReference type="ARBA" id="ARBA00023237"/>
    </source>
</evidence>
<gene>
    <name evidence="8" type="ORF">FH779_15050</name>
</gene>
<keyword evidence="5" id="KW-0998">Cell outer membrane</keyword>
<evidence type="ECO:0000256" key="4">
    <source>
        <dbReference type="ARBA" id="ARBA00023136"/>
    </source>
</evidence>
<evidence type="ECO:0000313" key="8">
    <source>
        <dbReference type="EMBL" id="QLL59895.1"/>
    </source>
</evidence>
<dbReference type="EMBL" id="CP040908">
    <property type="protein sequence ID" value="QLL59895.1"/>
    <property type="molecule type" value="Genomic_DNA"/>
</dbReference>
<evidence type="ECO:0000259" key="6">
    <source>
        <dbReference type="Pfam" id="PF07980"/>
    </source>
</evidence>
<sequence length="463" mass="51979">MLSFGFLFLQSCDKDDLELEPVIGDVFNGNIESENKLEYTTNSIYKYYGGGSMYGSGVLVFNDIVSDNVFVSNTNNGYFLTQQGLNWFPDTGFGIWNEAYDAIIMANIVINEENLPKTDRVKSLKGEAKLLRAASYFTLLQYYSSSDTQYEAYGVPLNIGPFDPNLASPRSSVGQVYDQIIKDFTEGINEMDPNYRQGKKTFFSPIVGKFLLSKVYLTRGASGDYDKAIALANEVLAVQAPIAGNKLLAYFSTPDIAVSEQQPETIFEVEQTNQYNLGVNTHLGSFYSNSGNQRSLLARKWVFDLYDDGDVRKTLFNTAGTPASDEPNKGVWLRKWPRNSSEGNYMMNVKVFRYTEAKYIVMEALAKKGESIAALTLLNEHAAERGASAYSGDALTAILLDKQKEFIGEGHRFFDLKRNKLGFNRKTNCLNCTLEPSNKLWVLPVALDERTRNPNMSQHPLWK</sequence>
<feature type="domain" description="SusD-like N-terminal" evidence="7">
    <location>
        <begin position="29"/>
        <end position="217"/>
    </location>
</feature>
<comment type="similarity">
    <text evidence="2">Belongs to the SusD family.</text>
</comment>
<reference evidence="8 9" key="1">
    <citation type="submission" date="2019-06" db="EMBL/GenBank/DDBJ databases">
        <title>Emergence of pandrug resistant Empedobacter falsenii in China.</title>
        <authorList>
            <person name="Dong N."/>
            <person name="Chen S."/>
            <person name="Zhang R."/>
        </authorList>
    </citation>
    <scope>NUCLEOTIDE SEQUENCE [LARGE SCALE GENOMIC DNA]</scope>
    <source>
        <strain evidence="8 9">1681-1</strain>
    </source>
</reference>
<protein>
    <submittedName>
        <fullName evidence="8">RagB/SusD family nutrient uptake outer membrane protein</fullName>
    </submittedName>
</protein>
<evidence type="ECO:0000259" key="7">
    <source>
        <dbReference type="Pfam" id="PF14322"/>
    </source>
</evidence>
<comment type="subcellular location">
    <subcellularLocation>
        <location evidence="1">Cell outer membrane</location>
    </subcellularLocation>
</comment>
<dbReference type="Pfam" id="PF14322">
    <property type="entry name" value="SusD-like_3"/>
    <property type="match status" value="1"/>
</dbReference>
<evidence type="ECO:0000256" key="2">
    <source>
        <dbReference type="ARBA" id="ARBA00006275"/>
    </source>
</evidence>
<keyword evidence="4" id="KW-0472">Membrane</keyword>
<dbReference type="KEGG" id="efal:FH779_15050"/>
<organism evidence="8 9">
    <name type="scientific">Empedobacter falsenii</name>
    <dbReference type="NCBI Taxonomy" id="343874"/>
    <lineage>
        <taxon>Bacteria</taxon>
        <taxon>Pseudomonadati</taxon>
        <taxon>Bacteroidota</taxon>
        <taxon>Flavobacteriia</taxon>
        <taxon>Flavobacteriales</taxon>
        <taxon>Weeksellaceae</taxon>
        <taxon>Empedobacter</taxon>
    </lineage>
</organism>
<evidence type="ECO:0000313" key="9">
    <source>
        <dbReference type="Proteomes" id="UP000510643"/>
    </source>
</evidence>
<dbReference type="Gene3D" id="1.25.40.390">
    <property type="match status" value="1"/>
</dbReference>
<proteinExistence type="inferred from homology"/>
<dbReference type="OrthoDB" id="630434at2"/>
<dbReference type="Proteomes" id="UP000510643">
    <property type="component" value="Chromosome"/>
</dbReference>
<dbReference type="InterPro" id="IPR033985">
    <property type="entry name" value="SusD-like_N"/>
</dbReference>
<feature type="domain" description="RagB/SusD" evidence="6">
    <location>
        <begin position="318"/>
        <end position="462"/>
    </location>
</feature>
<dbReference type="InterPro" id="IPR011990">
    <property type="entry name" value="TPR-like_helical_dom_sf"/>
</dbReference>
<dbReference type="SUPFAM" id="SSF48452">
    <property type="entry name" value="TPR-like"/>
    <property type="match status" value="1"/>
</dbReference>
<keyword evidence="9" id="KW-1185">Reference proteome</keyword>
<evidence type="ECO:0000256" key="3">
    <source>
        <dbReference type="ARBA" id="ARBA00022729"/>
    </source>
</evidence>
<dbReference type="AlphaFoldDB" id="A0A7H9DXU5"/>
<keyword evidence="3" id="KW-0732">Signal</keyword>
<dbReference type="GO" id="GO:0009279">
    <property type="term" value="C:cell outer membrane"/>
    <property type="evidence" value="ECO:0007669"/>
    <property type="project" value="UniProtKB-SubCell"/>
</dbReference>